<feature type="compositionally biased region" description="Basic and acidic residues" evidence="3">
    <location>
        <begin position="188"/>
        <end position="205"/>
    </location>
</feature>
<dbReference type="Proteomes" id="UP000221394">
    <property type="component" value="Unassembled WGS sequence"/>
</dbReference>
<proteinExistence type="predicted"/>
<dbReference type="AlphaFoldDB" id="A0A2A9EDT1"/>
<evidence type="ECO:0000259" key="4">
    <source>
        <dbReference type="SMART" id="SM00563"/>
    </source>
</evidence>
<keyword evidence="6" id="KW-1185">Reference proteome</keyword>
<organism evidence="5 6">
    <name type="scientific">Flavimobilis soli</name>
    <dbReference type="NCBI Taxonomy" id="442709"/>
    <lineage>
        <taxon>Bacteria</taxon>
        <taxon>Bacillati</taxon>
        <taxon>Actinomycetota</taxon>
        <taxon>Actinomycetes</taxon>
        <taxon>Micrococcales</taxon>
        <taxon>Jonesiaceae</taxon>
        <taxon>Flavimobilis</taxon>
    </lineage>
</organism>
<dbReference type="Pfam" id="PF01553">
    <property type="entry name" value="Acyltransferase"/>
    <property type="match status" value="1"/>
</dbReference>
<protein>
    <submittedName>
        <fullName evidence="5">Acyltransferase-like protein</fullName>
    </submittedName>
</protein>
<reference evidence="5 6" key="1">
    <citation type="submission" date="2017-10" db="EMBL/GenBank/DDBJ databases">
        <title>Sequencing the genomes of 1000 actinobacteria strains.</title>
        <authorList>
            <person name="Klenk H.-P."/>
        </authorList>
    </citation>
    <scope>NUCLEOTIDE SEQUENCE [LARGE SCALE GENOMIC DNA]</scope>
    <source>
        <strain evidence="5 6">DSM 21574</strain>
    </source>
</reference>
<gene>
    <name evidence="5" type="ORF">ATL41_1717</name>
</gene>
<feature type="region of interest" description="Disordered" evidence="3">
    <location>
        <begin position="188"/>
        <end position="217"/>
    </location>
</feature>
<keyword evidence="2 5" id="KW-0012">Acyltransferase</keyword>
<keyword evidence="1 5" id="KW-0808">Transferase</keyword>
<dbReference type="InterPro" id="IPR002123">
    <property type="entry name" value="Plipid/glycerol_acylTrfase"/>
</dbReference>
<dbReference type="PANTHER" id="PTHR10434:SF9">
    <property type="entry name" value="PHOSPHOLIPID_GLYCEROL ACYLTRANSFERASE DOMAIN-CONTAINING PROTEIN"/>
    <property type="match status" value="1"/>
</dbReference>
<dbReference type="SUPFAM" id="SSF69593">
    <property type="entry name" value="Glycerol-3-phosphate (1)-acyltransferase"/>
    <property type="match status" value="1"/>
</dbReference>
<accession>A0A2A9EDT1</accession>
<evidence type="ECO:0000256" key="3">
    <source>
        <dbReference type="SAM" id="MobiDB-lite"/>
    </source>
</evidence>
<evidence type="ECO:0000313" key="5">
    <source>
        <dbReference type="EMBL" id="PFG36973.1"/>
    </source>
</evidence>
<name>A0A2A9EDT1_9MICO</name>
<dbReference type="GO" id="GO:0006654">
    <property type="term" value="P:phosphatidic acid biosynthetic process"/>
    <property type="evidence" value="ECO:0007669"/>
    <property type="project" value="TreeGrafter"/>
</dbReference>
<dbReference type="SMART" id="SM00563">
    <property type="entry name" value="PlsC"/>
    <property type="match status" value="1"/>
</dbReference>
<feature type="domain" description="Phospholipid/glycerol acyltransferase" evidence="4">
    <location>
        <begin position="42"/>
        <end position="151"/>
    </location>
</feature>
<evidence type="ECO:0000313" key="6">
    <source>
        <dbReference type="Proteomes" id="UP000221394"/>
    </source>
</evidence>
<evidence type="ECO:0000256" key="1">
    <source>
        <dbReference type="ARBA" id="ARBA00022679"/>
    </source>
</evidence>
<evidence type="ECO:0000256" key="2">
    <source>
        <dbReference type="ARBA" id="ARBA00023315"/>
    </source>
</evidence>
<dbReference type="EMBL" id="PDJH01000001">
    <property type="protein sequence ID" value="PFG36973.1"/>
    <property type="molecule type" value="Genomic_DNA"/>
</dbReference>
<comment type="caution">
    <text evidence="5">The sequence shown here is derived from an EMBL/GenBank/DDBJ whole genome shotgun (WGS) entry which is preliminary data.</text>
</comment>
<sequence>MIRPGSPYCVRMRIRRGIARLGWKISPWTHRSTVVPTDGVGVLIGAPHTSNWDFILMLGIAWDLGLKVKYLGKHTLFKPPFGWVMRLLGGIPVDRSNPAGIVTDIVDRVRSGEGFYLVVTPEGTRSSGRYWKSGFHRIAVEAGLPITLGYVDRDTMTTGLGMTFVPTGDVRKDMDVVREFYQDKSGFRPEFRTEPRLREEERAEGDGGSPAEGSDQR</sequence>
<dbReference type="GO" id="GO:0003841">
    <property type="term" value="F:1-acylglycerol-3-phosphate O-acyltransferase activity"/>
    <property type="evidence" value="ECO:0007669"/>
    <property type="project" value="TreeGrafter"/>
</dbReference>
<dbReference type="PANTHER" id="PTHR10434">
    <property type="entry name" value="1-ACYL-SN-GLYCEROL-3-PHOSPHATE ACYLTRANSFERASE"/>
    <property type="match status" value="1"/>
</dbReference>